<sequence length="306" mass="34697">MIQRDTPVSNFELRIPTPEGFDFAHCLDYLGRSSEECLYEIHEQTVRKLLVINDRSVLLQVGSQGGRLLKAVVLHGGPLTAAEQQTVEAYIRNWFDLERDLGPFYILAEEDVMLNGIAKSFYGLRMVGIPDLFEALCWAVLGQQINLSFAYALKKNITYAYGNPLDWNGRRYYSFPSAKQLLATSPEELGAMKVSRAKSAALLEIAQRMESGELSRDQLIRLGDYDQMGEHLQRIKGIGPWTSHYVRMRCLGDPGAFPIGDAGLRNAVKLAAGLEEKPSEAFLQQLFEPWKGWEAYVTFYLWRTLY</sequence>
<dbReference type="Gene3D" id="1.10.1670.10">
    <property type="entry name" value="Helix-hairpin-Helix base-excision DNA repair enzymes (C-terminal)"/>
    <property type="match status" value="1"/>
</dbReference>
<evidence type="ECO:0000259" key="6">
    <source>
        <dbReference type="SMART" id="SM00478"/>
    </source>
</evidence>
<comment type="caution">
    <text evidence="7">The sequence shown here is derived from an EMBL/GenBank/DDBJ whole genome shotgun (WGS) entry which is preliminary data.</text>
</comment>
<dbReference type="RefSeq" id="WP_229752561.1">
    <property type="nucleotide sequence ID" value="NZ_BMHF01000003.1"/>
</dbReference>
<evidence type="ECO:0000256" key="4">
    <source>
        <dbReference type="ARBA" id="ARBA00022801"/>
    </source>
</evidence>
<gene>
    <name evidence="7" type="primary">alkA</name>
    <name evidence="7" type="ORF">GCM10010917_13730</name>
</gene>
<keyword evidence="4" id="KW-0378">Hydrolase</keyword>
<evidence type="ECO:0000313" key="7">
    <source>
        <dbReference type="EMBL" id="GGA29910.1"/>
    </source>
</evidence>
<accession>A0ABQ1FVE8</accession>
<keyword evidence="3" id="KW-0227">DNA damage</keyword>
<dbReference type="PANTHER" id="PTHR43003:SF12">
    <property type="entry name" value="DNA-3-METHYLADENINE GLYCOSYLASE"/>
    <property type="match status" value="1"/>
</dbReference>
<dbReference type="SMART" id="SM00478">
    <property type="entry name" value="ENDO3c"/>
    <property type="match status" value="1"/>
</dbReference>
<dbReference type="InterPro" id="IPR011257">
    <property type="entry name" value="DNA_glycosylase"/>
</dbReference>
<evidence type="ECO:0000256" key="3">
    <source>
        <dbReference type="ARBA" id="ARBA00022763"/>
    </source>
</evidence>
<dbReference type="Pfam" id="PF00730">
    <property type="entry name" value="HhH-GPD"/>
    <property type="match status" value="1"/>
</dbReference>
<keyword evidence="5" id="KW-0234">DNA repair</keyword>
<dbReference type="Pfam" id="PF07934">
    <property type="entry name" value="OGG_N"/>
    <property type="match status" value="1"/>
</dbReference>
<dbReference type="EMBL" id="BMHF01000003">
    <property type="protein sequence ID" value="GGA29910.1"/>
    <property type="molecule type" value="Genomic_DNA"/>
</dbReference>
<dbReference type="InterPro" id="IPR012904">
    <property type="entry name" value="OGG_N"/>
</dbReference>
<evidence type="ECO:0000313" key="8">
    <source>
        <dbReference type="Proteomes" id="UP000609323"/>
    </source>
</evidence>
<proteinExistence type="predicted"/>
<dbReference type="InterPro" id="IPR037046">
    <property type="entry name" value="AlkA_N_sf"/>
</dbReference>
<dbReference type="Gene3D" id="3.30.310.20">
    <property type="entry name" value="DNA-3-methyladenine glycosylase AlkA, N-terminal domain"/>
    <property type="match status" value="1"/>
</dbReference>
<dbReference type="CDD" id="cd00056">
    <property type="entry name" value="ENDO3c"/>
    <property type="match status" value="1"/>
</dbReference>
<evidence type="ECO:0000256" key="2">
    <source>
        <dbReference type="ARBA" id="ARBA00012000"/>
    </source>
</evidence>
<dbReference type="Gene3D" id="1.10.340.30">
    <property type="entry name" value="Hypothetical protein, domain 2"/>
    <property type="match status" value="1"/>
</dbReference>
<name>A0ABQ1FVE8_9BACL</name>
<keyword evidence="8" id="KW-1185">Reference proteome</keyword>
<dbReference type="InterPro" id="IPR023170">
    <property type="entry name" value="HhH_base_excis_C"/>
</dbReference>
<dbReference type="SUPFAM" id="SSF48150">
    <property type="entry name" value="DNA-glycosylase"/>
    <property type="match status" value="1"/>
</dbReference>
<dbReference type="PANTHER" id="PTHR43003">
    <property type="entry name" value="DNA-3-METHYLADENINE GLYCOSYLASE"/>
    <property type="match status" value="1"/>
</dbReference>
<feature type="domain" description="HhH-GPD" evidence="6">
    <location>
        <begin position="141"/>
        <end position="306"/>
    </location>
</feature>
<comment type="catalytic activity">
    <reaction evidence="1">
        <text>Hydrolysis of alkylated DNA, releasing 3-methyladenine, 3-methylguanine, 7-methylguanine and 7-methyladenine.</text>
        <dbReference type="EC" id="3.2.2.21"/>
    </reaction>
</comment>
<dbReference type="InterPro" id="IPR051912">
    <property type="entry name" value="Alkylbase_DNA_Glycosylase/TA"/>
</dbReference>
<evidence type="ECO:0000256" key="1">
    <source>
        <dbReference type="ARBA" id="ARBA00000086"/>
    </source>
</evidence>
<dbReference type="Proteomes" id="UP000609323">
    <property type="component" value="Unassembled WGS sequence"/>
</dbReference>
<dbReference type="InterPro" id="IPR003265">
    <property type="entry name" value="HhH-GPD_domain"/>
</dbReference>
<reference evidence="8" key="1">
    <citation type="journal article" date="2019" name="Int. J. Syst. Evol. Microbiol.">
        <title>The Global Catalogue of Microorganisms (GCM) 10K type strain sequencing project: providing services to taxonomists for standard genome sequencing and annotation.</title>
        <authorList>
            <consortium name="The Broad Institute Genomics Platform"/>
            <consortium name="The Broad Institute Genome Sequencing Center for Infectious Disease"/>
            <person name="Wu L."/>
            <person name="Ma J."/>
        </authorList>
    </citation>
    <scope>NUCLEOTIDE SEQUENCE [LARGE SCALE GENOMIC DNA]</scope>
    <source>
        <strain evidence="8">CGMCC 1.15044</strain>
    </source>
</reference>
<dbReference type="EC" id="3.2.2.21" evidence="2"/>
<evidence type="ECO:0000256" key="5">
    <source>
        <dbReference type="ARBA" id="ARBA00023204"/>
    </source>
</evidence>
<protein>
    <recommendedName>
        <fullName evidence="2">DNA-3-methyladenine glycosylase II</fullName>
        <ecNumber evidence="2">3.2.2.21</ecNumber>
    </recommendedName>
</protein>
<organism evidence="7 8">
    <name type="scientific">Paenibacillus physcomitrellae</name>
    <dbReference type="NCBI Taxonomy" id="1619311"/>
    <lineage>
        <taxon>Bacteria</taxon>
        <taxon>Bacillati</taxon>
        <taxon>Bacillota</taxon>
        <taxon>Bacilli</taxon>
        <taxon>Bacillales</taxon>
        <taxon>Paenibacillaceae</taxon>
        <taxon>Paenibacillus</taxon>
    </lineage>
</organism>